<dbReference type="InterPro" id="IPR024704">
    <property type="entry name" value="SMC"/>
</dbReference>
<evidence type="ECO:0000256" key="7">
    <source>
        <dbReference type="SAM" id="MobiDB-lite"/>
    </source>
</evidence>
<dbReference type="GO" id="GO:0016887">
    <property type="term" value="F:ATP hydrolysis activity"/>
    <property type="evidence" value="ECO:0007669"/>
    <property type="project" value="InterPro"/>
</dbReference>
<feature type="coiled-coil region" evidence="6">
    <location>
        <begin position="167"/>
        <end position="303"/>
    </location>
</feature>
<dbReference type="HAMAP" id="MF_01894">
    <property type="entry name" value="Smc_prok"/>
    <property type="match status" value="1"/>
</dbReference>
<dbReference type="GO" id="GO:0006260">
    <property type="term" value="P:DNA replication"/>
    <property type="evidence" value="ECO:0007669"/>
    <property type="project" value="UniProtKB-UniRule"/>
</dbReference>
<dbReference type="PANTHER" id="PTHR43977">
    <property type="entry name" value="STRUCTURAL MAINTENANCE OF CHROMOSOMES PROTEIN 3"/>
    <property type="match status" value="1"/>
</dbReference>
<keyword evidence="1 6" id="KW-0963">Cytoplasm</keyword>
<feature type="region of interest" description="Disordered" evidence="7">
    <location>
        <begin position="810"/>
        <end position="881"/>
    </location>
</feature>
<dbReference type="PIRSF" id="PIRSF005719">
    <property type="entry name" value="SMC"/>
    <property type="match status" value="1"/>
</dbReference>
<dbReference type="GO" id="GO:0007059">
    <property type="term" value="P:chromosome segregation"/>
    <property type="evidence" value="ECO:0007669"/>
    <property type="project" value="UniProtKB-UniRule"/>
</dbReference>
<evidence type="ECO:0000259" key="8">
    <source>
        <dbReference type="SMART" id="SM00968"/>
    </source>
</evidence>
<dbReference type="Gene3D" id="3.30.70.1620">
    <property type="match status" value="1"/>
</dbReference>
<comment type="subcellular location">
    <subcellularLocation>
        <location evidence="6">Cytoplasm</location>
    </subcellularLocation>
</comment>
<dbReference type="CDD" id="cd03278">
    <property type="entry name" value="ABC_SMC_barmotin"/>
    <property type="match status" value="1"/>
</dbReference>
<dbReference type="Proteomes" id="UP000216339">
    <property type="component" value="Unassembled WGS sequence"/>
</dbReference>
<keyword evidence="5 6" id="KW-0238">DNA-binding</keyword>
<comment type="subunit">
    <text evidence="6">Homodimer.</text>
</comment>
<feature type="compositionally biased region" description="Basic and acidic residues" evidence="7">
    <location>
        <begin position="928"/>
        <end position="939"/>
    </location>
</feature>
<dbReference type="SUPFAM" id="SSF52540">
    <property type="entry name" value="P-loop containing nucleoside triphosphate hydrolases"/>
    <property type="match status" value="1"/>
</dbReference>
<dbReference type="RefSeq" id="WP_179299765.1">
    <property type="nucleotide sequence ID" value="NZ_MQWD01000001.1"/>
</dbReference>
<evidence type="ECO:0000256" key="3">
    <source>
        <dbReference type="ARBA" id="ARBA00022840"/>
    </source>
</evidence>
<feature type="compositionally biased region" description="Basic and acidic residues" evidence="7">
    <location>
        <begin position="818"/>
        <end position="849"/>
    </location>
</feature>
<evidence type="ECO:0000313" key="9">
    <source>
        <dbReference type="EMBL" id="PAP78410.1"/>
    </source>
</evidence>
<comment type="similarity">
    <text evidence="6">Belongs to the SMC family.</text>
</comment>
<dbReference type="EMBL" id="MQWD01000001">
    <property type="protein sequence ID" value="PAP78410.1"/>
    <property type="molecule type" value="Genomic_DNA"/>
</dbReference>
<dbReference type="InterPro" id="IPR036277">
    <property type="entry name" value="SMC_hinge_sf"/>
</dbReference>
<proteinExistence type="inferred from homology"/>
<evidence type="ECO:0000256" key="2">
    <source>
        <dbReference type="ARBA" id="ARBA00022741"/>
    </source>
</evidence>
<dbReference type="Gene3D" id="1.20.1060.20">
    <property type="match status" value="1"/>
</dbReference>
<organism evidence="9 10">
    <name type="scientific">Rubrivirga marina</name>
    <dbReference type="NCBI Taxonomy" id="1196024"/>
    <lineage>
        <taxon>Bacteria</taxon>
        <taxon>Pseudomonadati</taxon>
        <taxon>Rhodothermota</taxon>
        <taxon>Rhodothermia</taxon>
        <taxon>Rhodothermales</taxon>
        <taxon>Rubricoccaceae</taxon>
        <taxon>Rubrivirga</taxon>
    </lineage>
</organism>
<keyword evidence="4 6" id="KW-0175">Coiled coil</keyword>
<feature type="coiled-coil region" evidence="6">
    <location>
        <begin position="987"/>
        <end position="1017"/>
    </location>
</feature>
<dbReference type="InterPro" id="IPR010935">
    <property type="entry name" value="SMC_hinge"/>
</dbReference>
<dbReference type="GO" id="GO:0005524">
    <property type="term" value="F:ATP binding"/>
    <property type="evidence" value="ECO:0007669"/>
    <property type="project" value="UniProtKB-UniRule"/>
</dbReference>
<feature type="compositionally biased region" description="Basic and acidic residues" evidence="7">
    <location>
        <begin position="864"/>
        <end position="874"/>
    </location>
</feature>
<dbReference type="GO" id="GO:0005694">
    <property type="term" value="C:chromosome"/>
    <property type="evidence" value="ECO:0007669"/>
    <property type="project" value="InterPro"/>
</dbReference>
<feature type="compositionally biased region" description="Low complexity" evidence="7">
    <location>
        <begin position="376"/>
        <end position="395"/>
    </location>
</feature>
<comment type="caution">
    <text evidence="9">The sequence shown here is derived from an EMBL/GenBank/DDBJ whole genome shotgun (WGS) entry which is preliminary data.</text>
</comment>
<keyword evidence="2 6" id="KW-0547">Nucleotide-binding</keyword>
<dbReference type="Pfam" id="PF06470">
    <property type="entry name" value="SMC_hinge"/>
    <property type="match status" value="1"/>
</dbReference>
<reference evidence="9 10" key="1">
    <citation type="submission" date="2016-11" db="EMBL/GenBank/DDBJ databases">
        <title>Study of marine rhodopsin-containing bacteria.</title>
        <authorList>
            <person name="Yoshizawa S."/>
            <person name="Kumagai Y."/>
            <person name="Kogure K."/>
        </authorList>
    </citation>
    <scope>NUCLEOTIDE SEQUENCE [LARGE SCALE GENOMIC DNA]</scope>
    <source>
        <strain evidence="9 10">SAORIC-28</strain>
    </source>
</reference>
<sequence>MYLSRLDLHGFKSFAQKTSVDFSPGVTAIVGPNGCGKSNVIDAVRWVLGEQRSRLLRSESMAGVIFNGSSGKKPLGMAEVSLTVENTRGVLPTEYSEVTVTRRLYRNGDSEYLLNGTVCRLRDILDLFMDTGMGAGAYSVIELSMVEDILSEQADDRRRLFEEAAGVTKYKRRRAQALRKLDSTQADLTRLDDIIEEVDKQVRSLSRQAQKAARHERLATRLRRLELALAAHDVTRLQDERDRLEAAVQEKGTEAEGLGAKVAAGEAQIEGARTALVGLEQDMAKAARALQTHAETVQKLEAEIRLGDERQSAGRRALERIARERDADAVRAADAERDEAEAAQRIETAEAALAERDAALLVAEGERTEARDAAETARQNAQSARATAAEATGALRDAERAVERARDRRAFLEQDAERVAAERQQLADAPEAKTDRAPLNDAESALDAANTTLTRAVEARDAARAAFEAADADRQHARAAAQAAKAEADLLQALVEAGPGGDGAVAFLVAHPDVEAPLLAEVVGAKEADRLALDAALGAWSQALVVPDEDAADAAIGRLRAADQGRATFLVLSRVGKSQTERSPVPPGATPALDLARADERYTPLLQALLGNTFVVESMVKARSLRDAYPVARFVTREGAWTDASGAVHGGSPTPSDAAGRMGVRERQAEAADVLDAAERAREAAEQTAEAARADRDEAETARRQAESDRDRARDARDKARDAVTRAEAAAQAQEAQSARLGARAEEIRQQIAALPETEALEDAVAARQLEASDAHARQAMADAALDDAQKARQSAEAAWSDARLAHARSQSAAQAAREARDRAAQTRADIARRQADRDAEAGRVRAEIAEAAGSAEAVTQQLDAERRKTDDLQQRASDAETAVLEGRARIADAERALREIRQAREAAATARADAERRLAEVSTRQETTLERLDEEHGADLDEANAELDRLQAEESFRPETARAEIPDLRQKIRALGAVNALALESYETEQERLSFLQEQRADLASAESSLLETIREINETARQRFDETFTQVRAAFQKIFSDLFGGDASADVALDGDDPLEAPVTITARPKGKRPVSLTQLSGGEKTLTATALLFAIYLVKPSPFCILDEVDAPLDDANVGRFMRLIRSFADSTQFILVTHNKLTMEAADRMYGVTMPTPGISRLVGVRFDEAEGAAVEAEPA</sequence>
<comment type="domain">
    <text evidence="6">Contains large globular domains required for ATP hydrolysis at each terminus and a third globular domain forming a flexible hinge near the middle of the molecule. These domains are separated by coiled-coil structures.</text>
</comment>
<evidence type="ECO:0000256" key="4">
    <source>
        <dbReference type="ARBA" id="ARBA00023054"/>
    </source>
</evidence>
<dbReference type="InterPro" id="IPR011890">
    <property type="entry name" value="SMC_prok"/>
</dbReference>
<gene>
    <name evidence="6" type="primary">smc</name>
    <name evidence="9" type="ORF">BSZ37_19270</name>
</gene>
<feature type="region of interest" description="Disordered" evidence="7">
    <location>
        <begin position="421"/>
        <end position="447"/>
    </location>
</feature>
<feature type="region of interest" description="Disordered" evidence="7">
    <location>
        <begin position="680"/>
        <end position="724"/>
    </location>
</feature>
<dbReference type="GO" id="GO:0003677">
    <property type="term" value="F:DNA binding"/>
    <property type="evidence" value="ECO:0007669"/>
    <property type="project" value="UniProtKB-UniRule"/>
</dbReference>
<dbReference type="InterPro" id="IPR003395">
    <property type="entry name" value="RecF/RecN/SMC_N"/>
</dbReference>
<keyword evidence="3 6" id="KW-0067">ATP-binding</keyword>
<keyword evidence="10" id="KW-1185">Reference proteome</keyword>
<dbReference type="AlphaFoldDB" id="A0A271J4Y4"/>
<dbReference type="GO" id="GO:0030261">
    <property type="term" value="P:chromosome condensation"/>
    <property type="evidence" value="ECO:0007669"/>
    <property type="project" value="InterPro"/>
</dbReference>
<feature type="compositionally biased region" description="Basic and acidic residues" evidence="7">
    <location>
        <begin position="692"/>
        <end position="724"/>
    </location>
</feature>
<feature type="domain" description="SMC hinge" evidence="8">
    <location>
        <begin position="513"/>
        <end position="626"/>
    </location>
</feature>
<evidence type="ECO:0000256" key="6">
    <source>
        <dbReference type="HAMAP-Rule" id="MF_01894"/>
    </source>
</evidence>
<dbReference type="Gene3D" id="3.40.50.300">
    <property type="entry name" value="P-loop containing nucleotide triphosphate hydrolases"/>
    <property type="match status" value="2"/>
</dbReference>
<dbReference type="NCBIfam" id="TIGR02168">
    <property type="entry name" value="SMC_prok_B"/>
    <property type="match status" value="1"/>
</dbReference>
<evidence type="ECO:0000256" key="5">
    <source>
        <dbReference type="ARBA" id="ARBA00023125"/>
    </source>
</evidence>
<feature type="region of interest" description="Disordered" evidence="7">
    <location>
        <begin position="367"/>
        <end position="400"/>
    </location>
</feature>
<accession>A0A271J4Y4</accession>
<dbReference type="InterPro" id="IPR027417">
    <property type="entry name" value="P-loop_NTPase"/>
</dbReference>
<evidence type="ECO:0000256" key="1">
    <source>
        <dbReference type="ARBA" id="ARBA00022490"/>
    </source>
</evidence>
<feature type="region of interest" description="Disordered" evidence="7">
    <location>
        <begin position="643"/>
        <end position="667"/>
    </location>
</feature>
<dbReference type="SUPFAM" id="SSF75553">
    <property type="entry name" value="Smc hinge domain"/>
    <property type="match status" value="1"/>
</dbReference>
<feature type="binding site" evidence="6">
    <location>
        <begin position="32"/>
        <end position="39"/>
    </location>
    <ligand>
        <name>ATP</name>
        <dbReference type="ChEBI" id="CHEBI:30616"/>
    </ligand>
</feature>
<evidence type="ECO:0000313" key="10">
    <source>
        <dbReference type="Proteomes" id="UP000216339"/>
    </source>
</evidence>
<protein>
    <recommendedName>
        <fullName evidence="6">Chromosome partition protein Smc</fullName>
    </recommendedName>
</protein>
<dbReference type="Pfam" id="PF02463">
    <property type="entry name" value="SMC_N"/>
    <property type="match status" value="1"/>
</dbReference>
<dbReference type="GO" id="GO:0007062">
    <property type="term" value="P:sister chromatid cohesion"/>
    <property type="evidence" value="ECO:0007669"/>
    <property type="project" value="InterPro"/>
</dbReference>
<dbReference type="GO" id="GO:0005737">
    <property type="term" value="C:cytoplasm"/>
    <property type="evidence" value="ECO:0007669"/>
    <property type="project" value="UniProtKB-SubCell"/>
</dbReference>
<comment type="function">
    <text evidence="6">Required for chromosome condensation and partitioning.</text>
</comment>
<name>A0A271J4Y4_9BACT</name>
<dbReference type="SMART" id="SM00968">
    <property type="entry name" value="SMC_hinge"/>
    <property type="match status" value="1"/>
</dbReference>
<feature type="region of interest" description="Disordered" evidence="7">
    <location>
        <begin position="918"/>
        <end position="939"/>
    </location>
</feature>